<dbReference type="SUPFAM" id="SSF52540">
    <property type="entry name" value="P-loop containing nucleoside triphosphate hydrolases"/>
    <property type="match status" value="1"/>
</dbReference>
<proteinExistence type="predicted"/>
<dbReference type="InterPro" id="IPR000792">
    <property type="entry name" value="Tscrpt_reg_LuxR_C"/>
</dbReference>
<evidence type="ECO:0000313" key="8">
    <source>
        <dbReference type="Proteomes" id="UP000587211"/>
    </source>
</evidence>
<dbReference type="Gene3D" id="3.40.50.300">
    <property type="entry name" value="P-loop containing nucleotide triphosphate hydrolases"/>
    <property type="match status" value="1"/>
</dbReference>
<dbReference type="EMBL" id="JACWMT010000002">
    <property type="protein sequence ID" value="MBD1270741.1"/>
    <property type="molecule type" value="Genomic_DNA"/>
</dbReference>
<evidence type="ECO:0000259" key="4">
    <source>
        <dbReference type="PROSITE" id="PS50043"/>
    </source>
</evidence>
<dbReference type="Proteomes" id="UP000659061">
    <property type="component" value="Unassembled WGS sequence"/>
</dbReference>
<evidence type="ECO:0000256" key="2">
    <source>
        <dbReference type="ARBA" id="ARBA00023125"/>
    </source>
</evidence>
<dbReference type="Pfam" id="PF25873">
    <property type="entry name" value="WHD_MalT"/>
    <property type="match status" value="1"/>
</dbReference>
<evidence type="ECO:0000313" key="6">
    <source>
        <dbReference type="EMBL" id="MBD1271127.1"/>
    </source>
</evidence>
<dbReference type="InterPro" id="IPR016032">
    <property type="entry name" value="Sig_transdc_resp-reg_C-effctor"/>
</dbReference>
<dbReference type="InterPro" id="IPR059106">
    <property type="entry name" value="WHD_MalT"/>
</dbReference>
<dbReference type="InterPro" id="IPR011990">
    <property type="entry name" value="TPR-like_helical_dom_sf"/>
</dbReference>
<dbReference type="RefSeq" id="WP_179424571.1">
    <property type="nucleotide sequence ID" value="NZ_BAAAMP010000001.1"/>
</dbReference>
<keyword evidence="1" id="KW-0805">Transcription regulation</keyword>
<evidence type="ECO:0000313" key="7">
    <source>
        <dbReference type="EMBL" id="NYI38133.1"/>
    </source>
</evidence>
<name>A0A8I0FV45_9ACTN</name>
<dbReference type="InterPro" id="IPR036388">
    <property type="entry name" value="WH-like_DNA-bd_sf"/>
</dbReference>
<reference evidence="7 8" key="1">
    <citation type="submission" date="2020-07" db="EMBL/GenBank/DDBJ databases">
        <title>Sequencing the genomes of 1000 actinobacteria strains.</title>
        <authorList>
            <person name="Klenk H.-P."/>
        </authorList>
    </citation>
    <scope>NUCLEOTIDE SEQUENCE [LARGE SCALE GENOMIC DNA]</scope>
    <source>
        <strain evidence="7 8">DSM 19087</strain>
    </source>
</reference>
<dbReference type="Gene3D" id="1.25.40.10">
    <property type="entry name" value="Tetratricopeptide repeat domain"/>
    <property type="match status" value="1"/>
</dbReference>
<sequence>MPSSSGRGTPMGPIGREMTRRDRILRRLDAIMELPAFVVCAGAGSGKTLAVASWCRDRDDFDLAWQNVGSLSPGPASFWSELVATIADAVGEGPTLDNLSPVLAMNAPELVAERLKRWAASRTRPLVVVLDDFHAITDLALLEDLQRLISSAPPSLHFVMISRHDPPWPLHRMRLEGSIADLRGAELAFTSAEAEELFALVGLGIDAEDVADLVLRTGGWAAGLRLAALHLRLAANRDDALKSISGRSEYIADYLMREVYDELPESWRSFLTKISIVDRISADLARALGASAEAGALLEQLARSHTFVHEIGREPGWYRLHPLLLDFLRSRVTDRPQSQELHRLAARWFDDQGRPWTALLHALDASDHEFAGELIGRHVVTWSVLRPPRELERVLSALTPSELRSDVGLVIGLAAARAMAGRLDDVGELLAQAHSLVDLDTGRRRARYEFLLDVIDVGTARWRGDLVRLAGGLEQVPVDAATLSQLGLEDWPTMQALVINNTGAAQLWLGDLTAARDRLEQIARRDPGDSLELPVLNARAHLAYLEWTEGNLSEAAELASSVIERFAEAGLSDAVQAACAHLAMAGVALDRNQTALADSWLDTAEAALHEPHVQLAAIVLRARTLQAQGQGYEGGRIVRDTLADLGDSGLPTRLREQAEETAARLTAGVDASPSVSDHTTRHHLLEKIRNTAETGDLDAMEGALDLAAPHDFRLPFLQDDSLRGVLLRRVETGTAHPEFASELLSDIARVSSDSRKGQLRGHSQLTQTEATVLRYLATPMSTAEIAKALFVSVNTVKTHQRAIHQKFGVTTRRDAVAMARSNDLL</sequence>
<dbReference type="SUPFAM" id="SSF46894">
    <property type="entry name" value="C-terminal effector domain of the bipartite response regulators"/>
    <property type="match status" value="1"/>
</dbReference>
<dbReference type="SUPFAM" id="SSF48452">
    <property type="entry name" value="TPR-like"/>
    <property type="match status" value="1"/>
</dbReference>
<dbReference type="PROSITE" id="PS50043">
    <property type="entry name" value="HTH_LUXR_2"/>
    <property type="match status" value="1"/>
</dbReference>
<keyword evidence="8" id="KW-1185">Reference proteome</keyword>
<protein>
    <submittedName>
        <fullName evidence="7">LuxR family maltose regulon positive regulatory protein</fullName>
    </submittedName>
</protein>
<dbReference type="Gene3D" id="1.10.10.10">
    <property type="entry name" value="Winged helix-like DNA-binding domain superfamily/Winged helix DNA-binding domain"/>
    <property type="match status" value="1"/>
</dbReference>
<evidence type="ECO:0000313" key="5">
    <source>
        <dbReference type="EMBL" id="MBD1270741.1"/>
    </source>
</evidence>
<dbReference type="InterPro" id="IPR027417">
    <property type="entry name" value="P-loop_NTPase"/>
</dbReference>
<keyword evidence="3" id="KW-0804">Transcription</keyword>
<dbReference type="EMBL" id="JACWMT010000003">
    <property type="protein sequence ID" value="MBD1271127.1"/>
    <property type="molecule type" value="Genomic_DNA"/>
</dbReference>
<dbReference type="PANTHER" id="PTHR44688:SF16">
    <property type="entry name" value="DNA-BINDING TRANSCRIPTIONAL ACTIVATOR DEVR_DOSR"/>
    <property type="match status" value="1"/>
</dbReference>
<dbReference type="Proteomes" id="UP000587211">
    <property type="component" value="Unassembled WGS sequence"/>
</dbReference>
<dbReference type="PANTHER" id="PTHR44688">
    <property type="entry name" value="DNA-BINDING TRANSCRIPTIONAL ACTIVATOR DEVR_DOSR"/>
    <property type="match status" value="1"/>
</dbReference>
<dbReference type="AlphaFoldDB" id="A0A8I0FV45"/>
<gene>
    <name evidence="7" type="ORF">BJ975_001508</name>
    <name evidence="5" type="ORF">IDH50_10905</name>
    <name evidence="6" type="ORF">IDH50_12855</name>
</gene>
<dbReference type="GO" id="GO:0006355">
    <property type="term" value="P:regulation of DNA-templated transcription"/>
    <property type="evidence" value="ECO:0007669"/>
    <property type="project" value="InterPro"/>
</dbReference>
<dbReference type="EMBL" id="JACBZN010000001">
    <property type="protein sequence ID" value="NYI38133.1"/>
    <property type="molecule type" value="Genomic_DNA"/>
</dbReference>
<evidence type="ECO:0000256" key="1">
    <source>
        <dbReference type="ARBA" id="ARBA00023015"/>
    </source>
</evidence>
<evidence type="ECO:0000313" key="9">
    <source>
        <dbReference type="Proteomes" id="UP000659061"/>
    </source>
</evidence>
<dbReference type="GO" id="GO:0003677">
    <property type="term" value="F:DNA binding"/>
    <property type="evidence" value="ECO:0007669"/>
    <property type="project" value="UniProtKB-KW"/>
</dbReference>
<feature type="domain" description="HTH luxR-type" evidence="4">
    <location>
        <begin position="758"/>
        <end position="823"/>
    </location>
</feature>
<dbReference type="SMART" id="SM00421">
    <property type="entry name" value="HTH_LUXR"/>
    <property type="match status" value="1"/>
</dbReference>
<dbReference type="CDD" id="cd06170">
    <property type="entry name" value="LuxR_C_like"/>
    <property type="match status" value="1"/>
</dbReference>
<keyword evidence="2" id="KW-0238">DNA-binding</keyword>
<comment type="caution">
    <text evidence="6">The sequence shown here is derived from an EMBL/GenBank/DDBJ whole genome shotgun (WGS) entry which is preliminary data.</text>
</comment>
<reference evidence="6" key="2">
    <citation type="submission" date="2020-09" db="EMBL/GenBank/DDBJ databases">
        <title>Novel species in genus Aeromicrobium.</title>
        <authorList>
            <person name="Zhang G."/>
        </authorList>
    </citation>
    <scope>NUCLEOTIDE SEQUENCE</scope>
    <source>
        <strain evidence="6">SSW1-57</strain>
    </source>
</reference>
<accession>A0A8I0FV45</accession>
<dbReference type="Pfam" id="PF00196">
    <property type="entry name" value="GerE"/>
    <property type="match status" value="1"/>
</dbReference>
<evidence type="ECO:0000256" key="3">
    <source>
        <dbReference type="ARBA" id="ARBA00023163"/>
    </source>
</evidence>
<organism evidence="6 9">
    <name type="scientific">Aeromicrobium tamlense</name>
    <dbReference type="NCBI Taxonomy" id="375541"/>
    <lineage>
        <taxon>Bacteria</taxon>
        <taxon>Bacillati</taxon>
        <taxon>Actinomycetota</taxon>
        <taxon>Actinomycetes</taxon>
        <taxon>Propionibacteriales</taxon>
        <taxon>Nocardioidaceae</taxon>
        <taxon>Aeromicrobium</taxon>
    </lineage>
</organism>